<dbReference type="Pfam" id="PF12662">
    <property type="entry name" value="cEGF"/>
    <property type="match status" value="1"/>
</dbReference>
<dbReference type="PANTHER" id="PTHR14789:SF8">
    <property type="entry name" value="C-TYPE LECTIN DOMAIN FAMILY 14 MEMBER A PRECURSOR-RELATED"/>
    <property type="match status" value="1"/>
</dbReference>
<dbReference type="Proteomes" id="UP001176940">
    <property type="component" value="Unassembled WGS sequence"/>
</dbReference>
<evidence type="ECO:0000256" key="2">
    <source>
        <dbReference type="ARBA" id="ARBA00022536"/>
    </source>
</evidence>
<dbReference type="Pfam" id="PF14670">
    <property type="entry name" value="FXa_inhibition"/>
    <property type="match status" value="1"/>
</dbReference>
<dbReference type="InterPro" id="IPR016186">
    <property type="entry name" value="C-type_lectin-like/link_sf"/>
</dbReference>
<keyword evidence="8 12" id="KW-1133">Transmembrane helix</keyword>
<keyword evidence="7" id="KW-0677">Repeat</keyword>
<evidence type="ECO:0000256" key="5">
    <source>
        <dbReference type="ARBA" id="ARBA00022729"/>
    </source>
</evidence>
<feature type="domain" description="EGF-like" evidence="14">
    <location>
        <begin position="336"/>
        <end position="372"/>
    </location>
</feature>
<keyword evidence="5 13" id="KW-0732">Signal</keyword>
<dbReference type="EMBL" id="CAUEEQ010012990">
    <property type="protein sequence ID" value="CAJ0936839.1"/>
    <property type="molecule type" value="Genomic_DNA"/>
</dbReference>
<evidence type="ECO:0000313" key="16">
    <source>
        <dbReference type="EMBL" id="CAJ0936839.1"/>
    </source>
</evidence>
<dbReference type="Pfam" id="PF07645">
    <property type="entry name" value="EGF_CA"/>
    <property type="match status" value="1"/>
</dbReference>
<keyword evidence="4 12" id="KW-0812">Transmembrane</keyword>
<dbReference type="PROSITE" id="PS01187">
    <property type="entry name" value="EGF_CA"/>
    <property type="match status" value="2"/>
</dbReference>
<protein>
    <recommendedName>
        <fullName evidence="18">Complement component C1q receptor</fullName>
    </recommendedName>
</protein>
<dbReference type="InterPro" id="IPR001881">
    <property type="entry name" value="EGF-like_Ca-bd_dom"/>
</dbReference>
<dbReference type="SUPFAM" id="SSF57184">
    <property type="entry name" value="Growth factor receptor domain"/>
    <property type="match status" value="1"/>
</dbReference>
<dbReference type="SUPFAM" id="SSF57196">
    <property type="entry name" value="EGF/Laminin"/>
    <property type="match status" value="1"/>
</dbReference>
<sequence>MATSLSVLAFTVSLLFPSAIPGKEQSEAICFTNACYFVHLSQEKFSEASTECVNRGGNLLTIQSEEEAENVYSLLWKLTNTTPFTRPLKLWIGLQLKSCVIRNEALRGFSWITDTQHAKESHFSNWLTEPKGTCTREKCVSMKLQKDSSDNYKWTDELCSFKADGYICKFNFQGMCQRVVLAGPGYVEYDTPFSFKSSSLDLVPHGSLASVSCGHIGTHTGPWLICLQSNETNVYQWGNSRSDKKSNGPFCASEELGCKYNNGGCEHECVEYSQNKSISCRCKDGYVLASDLVSCVYPDHCQSNLCEQKCINHQYRYTCSCSSGFELATNKANCIDVNECLTGPCSQTCINTLGSFYCKCNTGFQQQERLCLDIDECLNSNCSQSCLNTNGSYSCICHSGYTLSSDNTTCLDIDECTHSPCAYYCHNTDGSYGCSCPKGMLLSSDYISCIPMQHNSADFTSGEINERVELEEATSSSPTPDQPTSKFRDATMDLKDHRETGQIMMTTPMPKETDIFSGNSSVNQVTSGHEVSQNTVLLASIIGACAVLLVMVIITGVLCHRKRNAKKNGLRSNQVQQIITAGSQIKRGIKQ</sequence>
<organism evidence="16 17">
    <name type="scientific">Ranitomeya imitator</name>
    <name type="common">mimic poison frog</name>
    <dbReference type="NCBI Taxonomy" id="111125"/>
    <lineage>
        <taxon>Eukaryota</taxon>
        <taxon>Metazoa</taxon>
        <taxon>Chordata</taxon>
        <taxon>Craniata</taxon>
        <taxon>Vertebrata</taxon>
        <taxon>Euteleostomi</taxon>
        <taxon>Amphibia</taxon>
        <taxon>Batrachia</taxon>
        <taxon>Anura</taxon>
        <taxon>Neobatrachia</taxon>
        <taxon>Hyloidea</taxon>
        <taxon>Dendrobatidae</taxon>
        <taxon>Dendrobatinae</taxon>
        <taxon>Ranitomeya</taxon>
    </lineage>
</organism>
<gene>
    <name evidence="16" type="ORF">RIMI_LOCUS7004506</name>
</gene>
<dbReference type="InterPro" id="IPR026823">
    <property type="entry name" value="cEGF"/>
</dbReference>
<accession>A0ABN9LFK9</accession>
<dbReference type="InterPro" id="IPR001304">
    <property type="entry name" value="C-type_lectin-like"/>
</dbReference>
<dbReference type="InterPro" id="IPR051505">
    <property type="entry name" value="C-type_lectin_domain"/>
</dbReference>
<evidence type="ECO:0000256" key="3">
    <source>
        <dbReference type="ARBA" id="ARBA00022553"/>
    </source>
</evidence>
<dbReference type="InterPro" id="IPR016187">
    <property type="entry name" value="CTDL_fold"/>
</dbReference>
<evidence type="ECO:0000256" key="11">
    <source>
        <dbReference type="PROSITE-ProRule" id="PRU00076"/>
    </source>
</evidence>
<reference evidence="16" key="1">
    <citation type="submission" date="2023-07" db="EMBL/GenBank/DDBJ databases">
        <authorList>
            <person name="Stuckert A."/>
        </authorList>
    </citation>
    <scope>NUCLEOTIDE SEQUENCE</scope>
</reference>
<evidence type="ECO:0000256" key="7">
    <source>
        <dbReference type="ARBA" id="ARBA00022737"/>
    </source>
</evidence>
<feature type="domain" description="EGF-like" evidence="14">
    <location>
        <begin position="373"/>
        <end position="411"/>
    </location>
</feature>
<dbReference type="SMART" id="SM00179">
    <property type="entry name" value="EGF_CA"/>
    <property type="match status" value="4"/>
</dbReference>
<keyword evidence="10" id="KW-1015">Disulfide bond</keyword>
<dbReference type="PROSITE" id="PS00010">
    <property type="entry name" value="ASX_HYDROXYL"/>
    <property type="match status" value="2"/>
</dbReference>
<dbReference type="PANTHER" id="PTHR14789">
    <property type="entry name" value="CHONDROLECTIN VARIANT CHODLFDELTAE"/>
    <property type="match status" value="1"/>
</dbReference>
<feature type="chain" id="PRO_5047399745" description="Complement component C1q receptor" evidence="13">
    <location>
        <begin position="22"/>
        <end position="591"/>
    </location>
</feature>
<keyword evidence="9 12" id="KW-0472">Membrane</keyword>
<dbReference type="PROSITE" id="PS01186">
    <property type="entry name" value="EGF_2"/>
    <property type="match status" value="3"/>
</dbReference>
<evidence type="ECO:0000256" key="4">
    <source>
        <dbReference type="ARBA" id="ARBA00022692"/>
    </source>
</evidence>
<evidence type="ECO:0000256" key="9">
    <source>
        <dbReference type="ARBA" id="ARBA00023136"/>
    </source>
</evidence>
<feature type="domain" description="C-type lectin" evidence="15">
    <location>
        <begin position="31"/>
        <end position="160"/>
    </location>
</feature>
<feature type="signal peptide" evidence="13">
    <location>
        <begin position="1"/>
        <end position="21"/>
    </location>
</feature>
<dbReference type="InterPro" id="IPR000742">
    <property type="entry name" value="EGF"/>
</dbReference>
<keyword evidence="17" id="KW-1185">Reference proteome</keyword>
<evidence type="ECO:0000256" key="8">
    <source>
        <dbReference type="ARBA" id="ARBA00022989"/>
    </source>
</evidence>
<evidence type="ECO:0000256" key="12">
    <source>
        <dbReference type="SAM" id="Phobius"/>
    </source>
</evidence>
<comment type="caution">
    <text evidence="11">Lacks conserved residue(s) required for the propagation of feature annotation.</text>
</comment>
<dbReference type="SUPFAM" id="SSF56436">
    <property type="entry name" value="C-type lectin-like"/>
    <property type="match status" value="1"/>
</dbReference>
<comment type="caution">
    <text evidence="16">The sequence shown here is derived from an EMBL/GenBank/DDBJ whole genome shotgun (WGS) entry which is preliminary data.</text>
</comment>
<dbReference type="InterPro" id="IPR009030">
    <property type="entry name" value="Growth_fac_rcpt_cys_sf"/>
</dbReference>
<evidence type="ECO:0000256" key="1">
    <source>
        <dbReference type="ARBA" id="ARBA00004479"/>
    </source>
</evidence>
<comment type="subcellular location">
    <subcellularLocation>
        <location evidence="1">Membrane</location>
        <topology evidence="1">Single-pass type I membrane protein</topology>
    </subcellularLocation>
</comment>
<dbReference type="Gene3D" id="3.10.100.10">
    <property type="entry name" value="Mannose-Binding Protein A, subunit A"/>
    <property type="match status" value="1"/>
</dbReference>
<evidence type="ECO:0000256" key="6">
    <source>
        <dbReference type="ARBA" id="ARBA00022734"/>
    </source>
</evidence>
<dbReference type="CDD" id="cd00054">
    <property type="entry name" value="EGF_CA"/>
    <property type="match status" value="2"/>
</dbReference>
<evidence type="ECO:0000259" key="14">
    <source>
        <dbReference type="PROSITE" id="PS50026"/>
    </source>
</evidence>
<evidence type="ECO:0008006" key="18">
    <source>
        <dbReference type="Google" id="ProtNLM"/>
    </source>
</evidence>
<evidence type="ECO:0000313" key="17">
    <source>
        <dbReference type="Proteomes" id="UP001176940"/>
    </source>
</evidence>
<keyword evidence="6" id="KW-0430">Lectin</keyword>
<proteinExistence type="predicted"/>
<evidence type="ECO:0000256" key="10">
    <source>
        <dbReference type="ARBA" id="ARBA00023157"/>
    </source>
</evidence>
<dbReference type="SMART" id="SM00181">
    <property type="entry name" value="EGF"/>
    <property type="match status" value="5"/>
</dbReference>
<name>A0ABN9LFK9_9NEOB</name>
<dbReference type="InterPro" id="IPR049883">
    <property type="entry name" value="NOTCH1_EGF-like"/>
</dbReference>
<dbReference type="PROSITE" id="PS50041">
    <property type="entry name" value="C_TYPE_LECTIN_2"/>
    <property type="match status" value="1"/>
</dbReference>
<keyword evidence="2 11" id="KW-0245">EGF-like domain</keyword>
<keyword evidence="3" id="KW-0597">Phosphoprotein</keyword>
<feature type="transmembrane region" description="Helical" evidence="12">
    <location>
        <begin position="536"/>
        <end position="559"/>
    </location>
</feature>
<evidence type="ECO:0000259" key="15">
    <source>
        <dbReference type="PROSITE" id="PS50041"/>
    </source>
</evidence>
<dbReference type="InterPro" id="IPR000152">
    <property type="entry name" value="EGF-type_Asp/Asn_hydroxyl_site"/>
</dbReference>
<dbReference type="Gene3D" id="2.10.25.10">
    <property type="entry name" value="Laminin"/>
    <property type="match status" value="5"/>
</dbReference>
<evidence type="ECO:0000256" key="13">
    <source>
        <dbReference type="SAM" id="SignalP"/>
    </source>
</evidence>
<dbReference type="PROSITE" id="PS50026">
    <property type="entry name" value="EGF_3"/>
    <property type="match status" value="2"/>
</dbReference>
<dbReference type="InterPro" id="IPR018097">
    <property type="entry name" value="EGF_Ca-bd_CS"/>
</dbReference>
<dbReference type="SMART" id="SM00034">
    <property type="entry name" value="CLECT"/>
    <property type="match status" value="1"/>
</dbReference>